<keyword evidence="6" id="KW-0472">Membrane</keyword>
<dbReference type="InterPro" id="IPR041700">
    <property type="entry name" value="OMP_b-brl_3"/>
</dbReference>
<evidence type="ECO:0000256" key="7">
    <source>
        <dbReference type="ARBA" id="ARBA00023237"/>
    </source>
</evidence>
<name>A0A9D2AXZ5_9SPHI</name>
<feature type="domain" description="Outer membrane protein beta-barrel" evidence="10">
    <location>
        <begin position="431"/>
        <end position="901"/>
    </location>
</feature>
<evidence type="ECO:0000313" key="11">
    <source>
        <dbReference type="EMBL" id="HIX54038.1"/>
    </source>
</evidence>
<gene>
    <name evidence="11" type="ORF">H9853_03355</name>
</gene>
<evidence type="ECO:0000256" key="3">
    <source>
        <dbReference type="ARBA" id="ARBA00022452"/>
    </source>
</evidence>
<dbReference type="AlphaFoldDB" id="A0A9D2AXZ5"/>
<keyword evidence="4" id="KW-0812">Transmembrane</keyword>
<dbReference type="Gene3D" id="2.60.40.10">
    <property type="entry name" value="Immunoglobulins"/>
    <property type="match status" value="1"/>
</dbReference>
<evidence type="ECO:0000256" key="9">
    <source>
        <dbReference type="SAM" id="SignalP"/>
    </source>
</evidence>
<protein>
    <submittedName>
        <fullName evidence="11">Outer membrane beta-barrel protein</fullName>
    </submittedName>
</protein>
<keyword evidence="5 9" id="KW-0732">Signal</keyword>
<comment type="subcellular location">
    <subcellularLocation>
        <location evidence="1">Cell outer membrane</location>
        <topology evidence="1">Multi-pass membrane protein</topology>
    </subcellularLocation>
</comment>
<accession>A0A9D2AXZ5</accession>
<feature type="compositionally biased region" description="Gly residues" evidence="8">
    <location>
        <begin position="914"/>
        <end position="931"/>
    </location>
</feature>
<dbReference type="EMBL" id="DXEZ01000098">
    <property type="protein sequence ID" value="HIX54038.1"/>
    <property type="molecule type" value="Genomic_DNA"/>
</dbReference>
<proteinExistence type="predicted"/>
<sequence>MKLVYYILLSCLFLQVPTAVWAQVDIKGEVVDSLTRQKLTGVTVQLKNKGDSTLKSASSNNLGKFNFKDIDTGKYSLETFYLGYKTQYQAIHHTAQSKDILLELTPSPIELDEVVVSRSKMVNIKGDTLEYDASAFKTPEYADADELIAQIPGVELDEDGNVKAQGEQVKKVIVDGKEFFSTDPKVALKTLPADIVDKIQIIDDKSEQAKFSGFDDGERDKVINIVTKPDRRHGYFGRAFAGKGDGNKYNSGAQVNAFNGSKRFSFNLMANNINETDIHESGRGRGRRGNSNVGRGLSDTYSFAGNFNNSYLDEKMDVSADYKFRNSQTDVNVLSDQEFLIGTRANQFTHSSRLSDNSQNQHNFNSRVRWDVDSSNRIDFNANFAYNKNGSFNINSSNTNLEQTDPINSSERSNESNSSNFNFGGNLTLMHRFNKPGRTISLNVTGNKNSNENEGLNLAVTEYYLDAVLDRIDTNNNRSFAEGYGSGFNSSINYTEKVFENSQLQASYSFRNTNSYSNREAFEYLAESGELGELRDRLSNEFRNDYNYHSAGISYNYNKKETFRFQVGVNYEHGIRNNHRTVPIDMKTNASFGSFLPKLGATYFFQPTKSLEINYNTATNTPSINQLQDFINNENELFIVNGNPNLEQEYSHRFRLQYRDINRESGRSFTSNINYDFVNNKIVNSVLMTDTIMPLFDDVILGAGGQYQVPVNINGVYTSRWNNNYGVPIKAIKANLNVSANLSMNRSYAIINDETIKSMRYGINNSLGLRTNFSRQYIFGANYRMNAQFTNNPSSMNPKYTIVNHFITANSYLELIKGLTLSTDMSYFYNGGINDQEGISTTLLNATLGYRLFKNRSAEIAIKGFDLLNNSQNIQRSVSEYSTTNSTSNTLNRYFLLSFTYDLRKFGGQTVRSDGGGRGGRGPMRGGRGRF</sequence>
<dbReference type="GO" id="GO:0044718">
    <property type="term" value="P:siderophore transmembrane transport"/>
    <property type="evidence" value="ECO:0007669"/>
    <property type="project" value="TreeGrafter"/>
</dbReference>
<dbReference type="PANTHER" id="PTHR30069">
    <property type="entry name" value="TONB-DEPENDENT OUTER MEMBRANE RECEPTOR"/>
    <property type="match status" value="1"/>
</dbReference>
<dbReference type="Pfam" id="PF13715">
    <property type="entry name" value="CarbopepD_reg_2"/>
    <property type="match status" value="1"/>
</dbReference>
<dbReference type="SUPFAM" id="SSF56935">
    <property type="entry name" value="Porins"/>
    <property type="match status" value="1"/>
</dbReference>
<feature type="region of interest" description="Disordered" evidence="8">
    <location>
        <begin position="395"/>
        <end position="421"/>
    </location>
</feature>
<dbReference type="SUPFAM" id="SSF49464">
    <property type="entry name" value="Carboxypeptidase regulatory domain-like"/>
    <property type="match status" value="1"/>
</dbReference>
<feature type="signal peptide" evidence="9">
    <location>
        <begin position="1"/>
        <end position="22"/>
    </location>
</feature>
<evidence type="ECO:0000256" key="4">
    <source>
        <dbReference type="ARBA" id="ARBA00022692"/>
    </source>
</evidence>
<evidence type="ECO:0000256" key="5">
    <source>
        <dbReference type="ARBA" id="ARBA00022729"/>
    </source>
</evidence>
<evidence type="ECO:0000256" key="2">
    <source>
        <dbReference type="ARBA" id="ARBA00022448"/>
    </source>
</evidence>
<dbReference type="PANTHER" id="PTHR30069:SF29">
    <property type="entry name" value="HEMOGLOBIN AND HEMOGLOBIN-HAPTOGLOBIN-BINDING PROTEIN 1-RELATED"/>
    <property type="match status" value="1"/>
</dbReference>
<reference evidence="11" key="2">
    <citation type="submission" date="2021-04" db="EMBL/GenBank/DDBJ databases">
        <authorList>
            <person name="Gilroy R."/>
        </authorList>
    </citation>
    <scope>NUCLEOTIDE SEQUENCE</scope>
    <source>
        <strain evidence="11">1719</strain>
    </source>
</reference>
<dbReference type="InterPro" id="IPR036942">
    <property type="entry name" value="Beta-barrel_TonB_sf"/>
</dbReference>
<dbReference type="Gene3D" id="2.40.170.20">
    <property type="entry name" value="TonB-dependent receptor, beta-barrel domain"/>
    <property type="match status" value="1"/>
</dbReference>
<evidence type="ECO:0000313" key="12">
    <source>
        <dbReference type="Proteomes" id="UP000824156"/>
    </source>
</evidence>
<evidence type="ECO:0000256" key="1">
    <source>
        <dbReference type="ARBA" id="ARBA00004571"/>
    </source>
</evidence>
<dbReference type="Pfam" id="PF14905">
    <property type="entry name" value="OMP_b-brl_3"/>
    <property type="match status" value="1"/>
</dbReference>
<dbReference type="InterPro" id="IPR008969">
    <property type="entry name" value="CarboxyPept-like_regulatory"/>
</dbReference>
<feature type="region of interest" description="Disordered" evidence="8">
    <location>
        <begin position="910"/>
        <end position="931"/>
    </location>
</feature>
<evidence type="ECO:0000259" key="10">
    <source>
        <dbReference type="Pfam" id="PF14905"/>
    </source>
</evidence>
<dbReference type="InterPro" id="IPR039426">
    <property type="entry name" value="TonB-dep_rcpt-like"/>
</dbReference>
<evidence type="ECO:0000256" key="6">
    <source>
        <dbReference type="ARBA" id="ARBA00023136"/>
    </source>
</evidence>
<dbReference type="InterPro" id="IPR013783">
    <property type="entry name" value="Ig-like_fold"/>
</dbReference>
<dbReference type="GO" id="GO:0009279">
    <property type="term" value="C:cell outer membrane"/>
    <property type="evidence" value="ECO:0007669"/>
    <property type="project" value="UniProtKB-SubCell"/>
</dbReference>
<dbReference type="Proteomes" id="UP000824156">
    <property type="component" value="Unassembled WGS sequence"/>
</dbReference>
<dbReference type="GO" id="GO:0015344">
    <property type="term" value="F:siderophore uptake transmembrane transporter activity"/>
    <property type="evidence" value="ECO:0007669"/>
    <property type="project" value="TreeGrafter"/>
</dbReference>
<feature type="compositionally biased region" description="Low complexity" evidence="8">
    <location>
        <begin position="408"/>
        <end position="421"/>
    </location>
</feature>
<feature type="compositionally biased region" description="Polar residues" evidence="8">
    <location>
        <begin position="395"/>
        <end position="407"/>
    </location>
</feature>
<organism evidence="11 12">
    <name type="scientific">Candidatus Sphingobacterium stercoripullorum</name>
    <dbReference type="NCBI Taxonomy" id="2838759"/>
    <lineage>
        <taxon>Bacteria</taxon>
        <taxon>Pseudomonadati</taxon>
        <taxon>Bacteroidota</taxon>
        <taxon>Sphingobacteriia</taxon>
        <taxon>Sphingobacteriales</taxon>
        <taxon>Sphingobacteriaceae</taxon>
        <taxon>Sphingobacterium</taxon>
    </lineage>
</organism>
<keyword evidence="3" id="KW-1134">Transmembrane beta strand</keyword>
<keyword evidence="7" id="KW-0998">Cell outer membrane</keyword>
<keyword evidence="2" id="KW-0813">Transport</keyword>
<evidence type="ECO:0000256" key="8">
    <source>
        <dbReference type="SAM" id="MobiDB-lite"/>
    </source>
</evidence>
<reference evidence="11" key="1">
    <citation type="journal article" date="2021" name="PeerJ">
        <title>Extensive microbial diversity within the chicken gut microbiome revealed by metagenomics and culture.</title>
        <authorList>
            <person name="Gilroy R."/>
            <person name="Ravi A."/>
            <person name="Getino M."/>
            <person name="Pursley I."/>
            <person name="Horton D.L."/>
            <person name="Alikhan N.F."/>
            <person name="Baker D."/>
            <person name="Gharbi K."/>
            <person name="Hall N."/>
            <person name="Watson M."/>
            <person name="Adriaenssens E.M."/>
            <person name="Foster-Nyarko E."/>
            <person name="Jarju S."/>
            <person name="Secka A."/>
            <person name="Antonio M."/>
            <person name="Oren A."/>
            <person name="Chaudhuri R.R."/>
            <person name="La Ragione R."/>
            <person name="Hildebrand F."/>
            <person name="Pallen M.J."/>
        </authorList>
    </citation>
    <scope>NUCLEOTIDE SEQUENCE</scope>
    <source>
        <strain evidence="11">1719</strain>
    </source>
</reference>
<feature type="chain" id="PRO_5039567444" evidence="9">
    <location>
        <begin position="23"/>
        <end position="931"/>
    </location>
</feature>
<comment type="caution">
    <text evidence="11">The sequence shown here is derived from an EMBL/GenBank/DDBJ whole genome shotgun (WGS) entry which is preliminary data.</text>
</comment>